<accession>A0A9D4MIZ7</accession>
<feature type="domain" description="TFIID subunit TAF5 NTD2" evidence="4">
    <location>
        <begin position="66"/>
        <end position="195"/>
    </location>
</feature>
<name>A0A9D4MIZ7_DREPO</name>
<keyword evidence="6" id="KW-1185">Reference proteome</keyword>
<dbReference type="PANTHER" id="PTHR19879:SF1">
    <property type="entry name" value="CANNONBALL-RELATED"/>
    <property type="match status" value="1"/>
</dbReference>
<dbReference type="InterPro" id="IPR037264">
    <property type="entry name" value="TFIID_NTD2_sf"/>
</dbReference>
<evidence type="ECO:0000313" key="6">
    <source>
        <dbReference type="Proteomes" id="UP000828390"/>
    </source>
</evidence>
<dbReference type="InterPro" id="IPR007582">
    <property type="entry name" value="TFIID_NTD2"/>
</dbReference>
<evidence type="ECO:0000256" key="1">
    <source>
        <dbReference type="ARBA" id="ARBA00004123"/>
    </source>
</evidence>
<feature type="compositionally biased region" description="Basic and acidic residues" evidence="3">
    <location>
        <begin position="22"/>
        <end position="35"/>
    </location>
</feature>
<reference evidence="5" key="1">
    <citation type="journal article" date="2019" name="bioRxiv">
        <title>The Genome of the Zebra Mussel, Dreissena polymorpha: A Resource for Invasive Species Research.</title>
        <authorList>
            <person name="McCartney M.A."/>
            <person name="Auch B."/>
            <person name="Kono T."/>
            <person name="Mallez S."/>
            <person name="Zhang Y."/>
            <person name="Obille A."/>
            <person name="Becker A."/>
            <person name="Abrahante J.E."/>
            <person name="Garbe J."/>
            <person name="Badalamenti J.P."/>
            <person name="Herman A."/>
            <person name="Mangelson H."/>
            <person name="Liachko I."/>
            <person name="Sullivan S."/>
            <person name="Sone E.D."/>
            <person name="Koren S."/>
            <person name="Silverstein K.A.T."/>
            <person name="Beckman K.B."/>
            <person name="Gohl D.M."/>
        </authorList>
    </citation>
    <scope>NUCLEOTIDE SEQUENCE</scope>
    <source>
        <strain evidence="5">Duluth1</strain>
        <tissue evidence="5">Whole animal</tissue>
    </source>
</reference>
<feature type="region of interest" description="Disordered" evidence="3">
    <location>
        <begin position="21"/>
        <end position="49"/>
    </location>
</feature>
<dbReference type="PANTHER" id="PTHR19879">
    <property type="entry name" value="TRANSCRIPTION INITIATION FACTOR TFIID"/>
    <property type="match status" value="1"/>
</dbReference>
<reference evidence="5" key="2">
    <citation type="submission" date="2020-11" db="EMBL/GenBank/DDBJ databases">
        <authorList>
            <person name="McCartney M.A."/>
            <person name="Auch B."/>
            <person name="Kono T."/>
            <person name="Mallez S."/>
            <person name="Becker A."/>
            <person name="Gohl D.M."/>
            <person name="Silverstein K.A.T."/>
            <person name="Koren S."/>
            <person name="Bechman K.B."/>
            <person name="Herman A."/>
            <person name="Abrahante J.E."/>
            <person name="Garbe J."/>
        </authorList>
    </citation>
    <scope>NUCLEOTIDE SEQUENCE</scope>
    <source>
        <strain evidence="5">Duluth1</strain>
        <tissue evidence="5">Whole animal</tissue>
    </source>
</reference>
<proteinExistence type="predicted"/>
<gene>
    <name evidence="5" type="ORF">DPMN_000942</name>
</gene>
<sequence length="207" mass="23896">MKKTKHEHLLSTISGYLKRRHFSEGEPSQKKECKGHQPLPNMALKGSQTGEATTTNTLAFSSISGDTTLIEQQYIRLRTFLQENMKLFGTDSQALLFPVFVHMYLEMLSNGHRGNAHKFFKSHCAIFGTDTERQSILEQLSKLSSKADMISCKHVQAFKDMKYRVPLTKEKFEILHRYLKKDDNMMLLQIINHNIHLDGTFSYAIFH</sequence>
<evidence type="ECO:0000313" key="5">
    <source>
        <dbReference type="EMBL" id="KAH3877086.1"/>
    </source>
</evidence>
<dbReference type="GO" id="GO:0016251">
    <property type="term" value="F:RNA polymerase II general transcription initiation factor activity"/>
    <property type="evidence" value="ECO:0007669"/>
    <property type="project" value="TreeGrafter"/>
</dbReference>
<dbReference type="Proteomes" id="UP000828390">
    <property type="component" value="Unassembled WGS sequence"/>
</dbReference>
<comment type="caution">
    <text evidence="5">The sequence shown here is derived from an EMBL/GenBank/DDBJ whole genome shotgun (WGS) entry which is preliminary data.</text>
</comment>
<comment type="subcellular location">
    <subcellularLocation>
        <location evidence="1">Nucleus</location>
    </subcellularLocation>
</comment>
<dbReference type="Gene3D" id="1.25.40.500">
    <property type="entry name" value="TFIID subunit TAF5, NTD2 domain"/>
    <property type="match status" value="1"/>
</dbReference>
<evidence type="ECO:0000256" key="3">
    <source>
        <dbReference type="SAM" id="MobiDB-lite"/>
    </source>
</evidence>
<dbReference type="GO" id="GO:0005669">
    <property type="term" value="C:transcription factor TFIID complex"/>
    <property type="evidence" value="ECO:0007669"/>
    <property type="project" value="TreeGrafter"/>
</dbReference>
<keyword evidence="2" id="KW-0539">Nucleus</keyword>
<dbReference type="GO" id="GO:0006367">
    <property type="term" value="P:transcription initiation at RNA polymerase II promoter"/>
    <property type="evidence" value="ECO:0007669"/>
    <property type="project" value="TreeGrafter"/>
</dbReference>
<evidence type="ECO:0000256" key="2">
    <source>
        <dbReference type="ARBA" id="ARBA00023242"/>
    </source>
</evidence>
<dbReference type="SUPFAM" id="SSF160897">
    <property type="entry name" value="Taf5 N-terminal domain-like"/>
    <property type="match status" value="1"/>
</dbReference>
<dbReference type="CDD" id="cd08044">
    <property type="entry name" value="TAF5_NTD2"/>
    <property type="match status" value="1"/>
</dbReference>
<evidence type="ECO:0000259" key="4">
    <source>
        <dbReference type="Pfam" id="PF04494"/>
    </source>
</evidence>
<dbReference type="AlphaFoldDB" id="A0A9D4MIZ7"/>
<dbReference type="Pfam" id="PF04494">
    <property type="entry name" value="TFIID_NTD2"/>
    <property type="match status" value="1"/>
</dbReference>
<protein>
    <recommendedName>
        <fullName evidence="4">TFIID subunit TAF5 NTD2 domain-containing protein</fullName>
    </recommendedName>
</protein>
<organism evidence="5 6">
    <name type="scientific">Dreissena polymorpha</name>
    <name type="common">Zebra mussel</name>
    <name type="synonym">Mytilus polymorpha</name>
    <dbReference type="NCBI Taxonomy" id="45954"/>
    <lineage>
        <taxon>Eukaryota</taxon>
        <taxon>Metazoa</taxon>
        <taxon>Spiralia</taxon>
        <taxon>Lophotrochozoa</taxon>
        <taxon>Mollusca</taxon>
        <taxon>Bivalvia</taxon>
        <taxon>Autobranchia</taxon>
        <taxon>Heteroconchia</taxon>
        <taxon>Euheterodonta</taxon>
        <taxon>Imparidentia</taxon>
        <taxon>Neoheterodontei</taxon>
        <taxon>Myida</taxon>
        <taxon>Dreissenoidea</taxon>
        <taxon>Dreissenidae</taxon>
        <taxon>Dreissena</taxon>
    </lineage>
</organism>
<dbReference type="EMBL" id="JAIWYP010000001">
    <property type="protein sequence ID" value="KAH3877086.1"/>
    <property type="molecule type" value="Genomic_DNA"/>
</dbReference>